<comment type="caution">
    <text evidence="1">The sequence shown here is derived from an EMBL/GenBank/DDBJ whole genome shotgun (WGS) entry which is preliminary data.</text>
</comment>
<dbReference type="Proteomes" id="UP000319894">
    <property type="component" value="Unassembled WGS sequence"/>
</dbReference>
<dbReference type="InParanoid" id="A0A554NG07"/>
<evidence type="ECO:0000313" key="1">
    <source>
        <dbReference type="EMBL" id="TSD16298.1"/>
    </source>
</evidence>
<keyword evidence="2" id="KW-1185">Reference proteome</keyword>
<protein>
    <submittedName>
        <fullName evidence="1">Uncharacterized protein</fullName>
    </submittedName>
</protein>
<dbReference type="OrthoDB" id="311695at2157"/>
<sequence>MSDLDLQAAEGEIDDPQASAFDRVELGVLDGSVDPEEWVAAVNGGAVLVLDVEGDLNELAAGFARDVRELGGELMHFRGFLVVSPPDVEIDTGRL</sequence>
<name>A0A554NG07_9EURY</name>
<organism evidence="1 2">
    <name type="scientific">Haloglomus irregulare</name>
    <dbReference type="NCBI Taxonomy" id="2234134"/>
    <lineage>
        <taxon>Archaea</taxon>
        <taxon>Methanobacteriati</taxon>
        <taxon>Methanobacteriota</taxon>
        <taxon>Stenosarchaea group</taxon>
        <taxon>Halobacteria</taxon>
        <taxon>Halobacteriales</taxon>
        <taxon>Natronomonadaceae</taxon>
        <taxon>Haloglomus</taxon>
    </lineage>
</organism>
<accession>A0A554NG07</accession>
<proteinExistence type="predicted"/>
<dbReference type="EMBL" id="QMDX01000001">
    <property type="protein sequence ID" value="TSD16298.1"/>
    <property type="molecule type" value="Genomic_DNA"/>
</dbReference>
<reference evidence="1 2" key="1">
    <citation type="submission" date="2018-06" db="EMBL/GenBank/DDBJ databases">
        <title>Natronomonas sp. F16-60 a new haloarchaeon isolated from a solar saltern of Isla Cristina, Huelva, Spain.</title>
        <authorList>
            <person name="Duran-Viseras A."/>
            <person name="Sanchez-Porro C."/>
            <person name="Ventosa A."/>
        </authorList>
    </citation>
    <scope>NUCLEOTIDE SEQUENCE [LARGE SCALE GENOMIC DNA]</scope>
    <source>
        <strain evidence="1 2">F16-60</strain>
    </source>
</reference>
<dbReference type="Pfam" id="PF19091">
    <property type="entry name" value="DUF5779"/>
    <property type="match status" value="1"/>
</dbReference>
<dbReference type="AlphaFoldDB" id="A0A554NG07"/>
<dbReference type="InterPro" id="IPR043931">
    <property type="entry name" value="DUF5779"/>
</dbReference>
<gene>
    <name evidence="1" type="ORF">DP107_02565</name>
</gene>
<evidence type="ECO:0000313" key="2">
    <source>
        <dbReference type="Proteomes" id="UP000319894"/>
    </source>
</evidence>